<dbReference type="Proteomes" id="UP000035740">
    <property type="component" value="Unassembled WGS sequence"/>
</dbReference>
<evidence type="ECO:0000313" key="2">
    <source>
        <dbReference type="Proteomes" id="UP000035740"/>
    </source>
</evidence>
<evidence type="ECO:0000313" key="1">
    <source>
        <dbReference type="EMBL" id="KMS93380.1"/>
    </source>
</evidence>
<organism evidence="1 2">
    <name type="scientific">Beta vulgaris subsp. vulgaris</name>
    <name type="common">Beet</name>
    <dbReference type="NCBI Taxonomy" id="3555"/>
    <lineage>
        <taxon>Eukaryota</taxon>
        <taxon>Viridiplantae</taxon>
        <taxon>Streptophyta</taxon>
        <taxon>Embryophyta</taxon>
        <taxon>Tracheophyta</taxon>
        <taxon>Spermatophyta</taxon>
        <taxon>Magnoliopsida</taxon>
        <taxon>eudicotyledons</taxon>
        <taxon>Gunneridae</taxon>
        <taxon>Pentapetalae</taxon>
        <taxon>Caryophyllales</taxon>
        <taxon>Chenopodiaceae</taxon>
        <taxon>Betoideae</taxon>
        <taxon>Beta</taxon>
    </lineage>
</organism>
<accession>A0A0J8DRL5</accession>
<reference evidence="1 2" key="1">
    <citation type="journal article" date="2014" name="Nature">
        <title>The genome of the recently domesticated crop plant sugar beet (Beta vulgaris).</title>
        <authorList>
            <person name="Dohm J.C."/>
            <person name="Minoche A.E."/>
            <person name="Holtgrawe D."/>
            <person name="Capella-Gutierrez S."/>
            <person name="Zakrzewski F."/>
            <person name="Tafer H."/>
            <person name="Rupp O."/>
            <person name="Sorensen T.R."/>
            <person name="Stracke R."/>
            <person name="Reinhardt R."/>
            <person name="Goesmann A."/>
            <person name="Kraft T."/>
            <person name="Schulz B."/>
            <person name="Stadler P.F."/>
            <person name="Schmidt T."/>
            <person name="Gabaldon T."/>
            <person name="Lehrach H."/>
            <person name="Weisshaar B."/>
            <person name="Himmelbauer H."/>
        </authorList>
    </citation>
    <scope>NUCLEOTIDE SEQUENCE [LARGE SCALE GENOMIC DNA]</scope>
    <source>
        <tissue evidence="1">Taproot</tissue>
    </source>
</reference>
<gene>
    <name evidence="1" type="ORF">BVRB_032060</name>
</gene>
<dbReference type="Gramene" id="KMS93380">
    <property type="protein sequence ID" value="KMS93380"/>
    <property type="gene ID" value="BVRB_032060"/>
</dbReference>
<feature type="non-terminal residue" evidence="1">
    <location>
        <position position="1"/>
    </location>
</feature>
<proteinExistence type="predicted"/>
<dbReference type="EMBL" id="KQ103327">
    <property type="protein sequence ID" value="KMS93380.1"/>
    <property type="molecule type" value="Genomic_DNA"/>
</dbReference>
<protein>
    <submittedName>
        <fullName evidence="1">Uncharacterized protein</fullName>
    </submittedName>
</protein>
<keyword evidence="2" id="KW-1185">Reference proteome</keyword>
<name>A0A0J8DRL5_BETVV</name>
<sequence>GRPETTASTATADAKLAILTGIGYLELDTSTAWPLIITSEFAFSTS</sequence>
<dbReference type="AlphaFoldDB" id="A0A0J8DRL5"/>